<dbReference type="eggNOG" id="ENOG502ZUP3">
    <property type="taxonomic scope" value="Bacteria"/>
</dbReference>
<dbReference type="RefSeq" id="WP_013534182.1">
    <property type="nucleotide sequence ID" value="NC_014924.1"/>
</dbReference>
<feature type="region of interest" description="Disordered" evidence="2">
    <location>
        <begin position="218"/>
        <end position="260"/>
    </location>
</feature>
<evidence type="ECO:0000313" key="4">
    <source>
        <dbReference type="Proteomes" id="UP000008632"/>
    </source>
</evidence>
<proteinExistence type="predicted"/>
<feature type="coiled-coil region" evidence="1">
    <location>
        <begin position="51"/>
        <end position="85"/>
    </location>
</feature>
<evidence type="ECO:0000256" key="2">
    <source>
        <dbReference type="SAM" id="MobiDB-lite"/>
    </source>
</evidence>
<organism evidence="3 4">
    <name type="scientific">Pseudoxanthomonas suwonensis (strain 11-1)</name>
    <dbReference type="NCBI Taxonomy" id="743721"/>
    <lineage>
        <taxon>Bacteria</taxon>
        <taxon>Pseudomonadati</taxon>
        <taxon>Pseudomonadota</taxon>
        <taxon>Gammaproteobacteria</taxon>
        <taxon>Lysobacterales</taxon>
        <taxon>Lysobacteraceae</taxon>
        <taxon>Pseudoxanthomonas</taxon>
    </lineage>
</organism>
<sequence length="260" mass="28473">MSIFPIILMTVLAVWALCATVLAVVSARRLRREQEAHGVAQDRMDRYRAALRRSEEKASAVALQFEALQREYVALRRSQEESEAEPSERPVPTVMIDCLDISGEIGTLFEHVARVATAIRDYSAYTRGHYGPEHSKARYDLLWLSDCLHTLDRVGKALAAGSQRSLASACQELLQMYDAYLTDGSGYDSRDTFRRLSERVPLRAVSDAIRSIAMKTAVPPASTSEMPAPATIPPVSAPVTGPPPTTGQRSMPGSALAQQA</sequence>
<keyword evidence="4" id="KW-1185">Reference proteome</keyword>
<evidence type="ECO:0000256" key="1">
    <source>
        <dbReference type="SAM" id="Coils"/>
    </source>
</evidence>
<name>E6WQA3_PSEUU</name>
<dbReference type="KEGG" id="psu:Psesu_0494"/>
<feature type="compositionally biased region" description="Pro residues" evidence="2">
    <location>
        <begin position="230"/>
        <end position="245"/>
    </location>
</feature>
<feature type="compositionally biased region" description="Polar residues" evidence="2">
    <location>
        <begin position="248"/>
        <end position="260"/>
    </location>
</feature>
<dbReference type="HOGENOM" id="CLU_1106773_0_0_6"/>
<evidence type="ECO:0008006" key="5">
    <source>
        <dbReference type="Google" id="ProtNLM"/>
    </source>
</evidence>
<dbReference type="AlphaFoldDB" id="E6WQA3"/>
<evidence type="ECO:0000313" key="3">
    <source>
        <dbReference type="EMBL" id="ADV26352.1"/>
    </source>
</evidence>
<keyword evidence="1" id="KW-0175">Coiled coil</keyword>
<dbReference type="EMBL" id="CP002446">
    <property type="protein sequence ID" value="ADV26352.1"/>
    <property type="molecule type" value="Genomic_DNA"/>
</dbReference>
<reference evidence="3 4" key="1">
    <citation type="submission" date="2011-01" db="EMBL/GenBank/DDBJ databases">
        <title>Complete sequence of Pseudoxanthomonas suwonensis 11-1.</title>
        <authorList>
            <consortium name="US DOE Joint Genome Institute"/>
            <person name="Lucas S."/>
            <person name="Copeland A."/>
            <person name="Lapidus A."/>
            <person name="Cheng J.-F."/>
            <person name="Goodwin L."/>
            <person name="Pitluck S."/>
            <person name="Teshima H."/>
            <person name="Detter J.C."/>
            <person name="Han C."/>
            <person name="Tapia R."/>
            <person name="Land M."/>
            <person name="Hauser L."/>
            <person name="Kyrpides N."/>
            <person name="Ivanova N."/>
            <person name="Ovchinnikova G."/>
            <person name="Siebers A.K."/>
            <person name="Allgaier M."/>
            <person name="Thelen M.P."/>
            <person name="Hugenholtz P."/>
            <person name="Gladden J."/>
            <person name="Woyke T."/>
        </authorList>
    </citation>
    <scope>NUCLEOTIDE SEQUENCE [LARGE SCALE GENOMIC DNA]</scope>
    <source>
        <strain evidence="4">11-1</strain>
    </source>
</reference>
<gene>
    <name evidence="3" type="ordered locus">Psesu_0494</name>
</gene>
<protein>
    <recommendedName>
        <fullName evidence="5">Secreted protein</fullName>
    </recommendedName>
</protein>
<dbReference type="Proteomes" id="UP000008632">
    <property type="component" value="Chromosome"/>
</dbReference>
<accession>E6WQA3</accession>